<comment type="caution">
    <text evidence="2">The sequence shown here is derived from an EMBL/GenBank/DDBJ whole genome shotgun (WGS) entry which is preliminary data.</text>
</comment>
<gene>
    <name evidence="2" type="ORF">CHR90_04465</name>
</gene>
<sequence>MNAGKLIIFTALGVLLSFYITEVDLFTDIKSLDASWNFMMSYFYWKNFQYGSDVIFNFGPLGYLYSLIYFPDNYMSKIVLKLIIDIFLIFGLLISFKISTFKRLLCFSILILFLNMVRDVERFLPVFGFIYNEIHRQPGDRKARSVSFIMLALMAIASMAKSSALLLSIPVVLIITLYNIHRRDYRPYYLIAFPCLNIGLLIATGQAPEHWVPFLLSYLDITRAYQADMGLPAPLSYQIAWGIGAALVLSSVPLARRQGWYLGVLLLGALMIAYKASFIRNGPLIDAAALSLAFLAAAQLWTTESRFFGWGHRAALAGVSIGATFFASQSLVPIWPDGTAFGRIAQDMVTNVRFFVDSAYRDGVQARLQREFTDHLAAMRADMPFKTLTGPVDAFPIDLGTAYALGLPMAPRPAFQAYFATSRLMTERNAAFLASDRAAASILYRPFAIDGRYPALEDPLSRRAFRRYYDLADRQGDWMLLTRRAVPRSENESCASHETKLNADIAVPETAADQALWARVRVQSTGFGHLAGLGLVPPKIGMSVTLASGYTASFRFLQEAGSVGFFLSPMLAIPEADAAFLAGTFRAEDRVTAVRIEAPEGGFLPWFRPEVSVDFCRLSWQ</sequence>
<feature type="transmembrane region" description="Helical" evidence="1">
    <location>
        <begin position="235"/>
        <end position="252"/>
    </location>
</feature>
<feature type="transmembrane region" description="Helical" evidence="1">
    <location>
        <begin position="6"/>
        <end position="27"/>
    </location>
</feature>
<reference evidence="2 3" key="1">
    <citation type="submission" date="2017-07" db="EMBL/GenBank/DDBJ databases">
        <title>Elstera cyanobacteriorum sp. nov., a novel bacterium isolated from cyanobacterial aggregates in a eutrophic lake.</title>
        <authorList>
            <person name="Cai H."/>
        </authorList>
    </citation>
    <scope>NUCLEOTIDE SEQUENCE [LARGE SCALE GENOMIC DNA]</scope>
    <source>
        <strain evidence="2 3">TH019</strain>
    </source>
</reference>
<keyword evidence="1" id="KW-0472">Membrane</keyword>
<feature type="transmembrane region" description="Helical" evidence="1">
    <location>
        <begin position="259"/>
        <end position="278"/>
    </location>
</feature>
<feature type="transmembrane region" description="Helical" evidence="1">
    <location>
        <begin position="74"/>
        <end position="94"/>
    </location>
</feature>
<protein>
    <recommendedName>
        <fullName evidence="4">Glycosyltransferase RgtA/B/C/D-like domain-containing protein</fullName>
    </recommendedName>
</protein>
<organism evidence="2 3">
    <name type="scientific">Elstera cyanobacteriorum</name>
    <dbReference type="NCBI Taxonomy" id="2022747"/>
    <lineage>
        <taxon>Bacteria</taxon>
        <taxon>Pseudomonadati</taxon>
        <taxon>Pseudomonadota</taxon>
        <taxon>Alphaproteobacteria</taxon>
        <taxon>Rhodospirillales</taxon>
        <taxon>Rhodospirillaceae</taxon>
        <taxon>Elstera</taxon>
    </lineage>
</organism>
<dbReference type="AlphaFoldDB" id="A0A255XUE9"/>
<proteinExistence type="predicted"/>
<dbReference type="EMBL" id="NOXS01000027">
    <property type="protein sequence ID" value="OYQ20629.1"/>
    <property type="molecule type" value="Genomic_DNA"/>
</dbReference>
<feature type="transmembrane region" description="Helical" evidence="1">
    <location>
        <begin position="148"/>
        <end position="176"/>
    </location>
</feature>
<accession>A0A255XUE9</accession>
<evidence type="ECO:0000313" key="3">
    <source>
        <dbReference type="Proteomes" id="UP000216361"/>
    </source>
</evidence>
<keyword evidence="3" id="KW-1185">Reference proteome</keyword>
<feature type="transmembrane region" description="Helical" evidence="1">
    <location>
        <begin position="188"/>
        <end position="207"/>
    </location>
</feature>
<evidence type="ECO:0000313" key="2">
    <source>
        <dbReference type="EMBL" id="OYQ20629.1"/>
    </source>
</evidence>
<evidence type="ECO:0000256" key="1">
    <source>
        <dbReference type="SAM" id="Phobius"/>
    </source>
</evidence>
<evidence type="ECO:0008006" key="4">
    <source>
        <dbReference type="Google" id="ProtNLM"/>
    </source>
</evidence>
<keyword evidence="1" id="KW-0812">Transmembrane</keyword>
<name>A0A255XUE9_9PROT</name>
<feature type="transmembrane region" description="Helical" evidence="1">
    <location>
        <begin position="48"/>
        <end position="68"/>
    </location>
</feature>
<keyword evidence="1" id="KW-1133">Transmembrane helix</keyword>
<dbReference type="Proteomes" id="UP000216361">
    <property type="component" value="Unassembled WGS sequence"/>
</dbReference>